<dbReference type="EMBL" id="CDMY01000239">
    <property type="protein sequence ID" value="CEL95807.1"/>
    <property type="molecule type" value="Genomic_DNA"/>
</dbReference>
<reference evidence="4 5" key="1">
    <citation type="submission" date="2014-11" db="EMBL/GenBank/DDBJ databases">
        <authorList>
            <person name="Zhu J."/>
            <person name="Qi W."/>
            <person name="Song R."/>
        </authorList>
    </citation>
    <scope>NUCLEOTIDE SEQUENCE [LARGE SCALE GENOMIC DNA]</scope>
</reference>
<sequence>MHRDAHRHPAAAAGGASQNPYHPSHHHNANNAAHYGHNNQGFVPAATGQGGQQAMGVGTGNVERSPTTDNSLNDICLEYPIEVLDKATEGFHDKYCLAAGAYGKVYKATLKGTECAIKQLQHPVETGFEEEVRVLSKFRHPCLVILMGFARAKQGPFRYLVYEFMKGGDVNTRLRKGTKPLLWYQRIEIAVDACEGLHHLHNSHPKVYHRDIKTANILLDKNDGAKMADFGMAKISQGGEDCRVQQVTGTAGYADPLYIKRAVVAEYTEVYSFGMVLVELLTARPPGTQRPGTKEVDYLVNEFNHDIDRLMCMLDRRAQWPLEFARKVANLALRCIMVPEDPRPPFSEILTELRAISDEATAFKERQEALSSLGHGPAATTTPYSPQRSDGFGNFSGCSEEGSPTPAEQKLAPSPHSPMAPQQPPMQHHPAPVPPHPTVLPTAAFGNLNAPSIHQQPKAHAIRLHSYQLAMPELKKPIAWRQAAQRLQATVQLAVLRQALQKWHQVARSSAALRRHLIIWRVAANRRRAARQLTHKLLHAWRKTAAARAKQRNVLDRIRPIEHAELRRGVSCWWRATAQAALKQRAKEKTAATKAEMPEKPAADIAAAVAPAELAEEPAPPAPASISRNDSDEGPQLAASGLPPPLLPVALPRPSLTPPEPSLASPVPAPDRAAMSLSPFSAPLTSSPSDGLAPRGLTLACASTASQNRKGGAPGAAQAQQPSASGPPHTAAYAAPAAAPVASAAPPVYMFYHPAHGTPMPMPFPHHPAPAPVPPHMLQAMIAGHHAPPPPLLLPHPGPPSWVLPPWEAREAAMRRQQQQQRSWGEWWEGWGDFFFGRH</sequence>
<dbReference type="InterPro" id="IPR011009">
    <property type="entry name" value="Kinase-like_dom_sf"/>
</dbReference>
<evidence type="ECO:0000259" key="3">
    <source>
        <dbReference type="PROSITE" id="PS50011"/>
    </source>
</evidence>
<dbReference type="Pfam" id="PF07714">
    <property type="entry name" value="PK_Tyr_Ser-Thr"/>
    <property type="match status" value="1"/>
</dbReference>
<dbReference type="OrthoDB" id="1714095at2759"/>
<dbReference type="InterPro" id="IPR051348">
    <property type="entry name" value="U-box_ubiquitin_ligases"/>
</dbReference>
<keyword evidence="5" id="KW-1185">Reference proteome</keyword>
<protein>
    <recommendedName>
        <fullName evidence="3">Protein kinase domain-containing protein</fullName>
    </recommendedName>
</protein>
<dbReference type="PANTHER" id="PTHR45647">
    <property type="entry name" value="OS02G0152300 PROTEIN"/>
    <property type="match status" value="1"/>
</dbReference>
<feature type="compositionally biased region" description="Pro residues" evidence="2">
    <location>
        <begin position="415"/>
        <end position="424"/>
    </location>
</feature>
<dbReference type="PROSITE" id="PS50011">
    <property type="entry name" value="PROTEIN_KINASE_DOM"/>
    <property type="match status" value="1"/>
</dbReference>
<dbReference type="Gene3D" id="1.10.510.10">
    <property type="entry name" value="Transferase(Phosphotransferase) domain 1"/>
    <property type="match status" value="1"/>
</dbReference>
<evidence type="ECO:0000313" key="5">
    <source>
        <dbReference type="Proteomes" id="UP000041254"/>
    </source>
</evidence>
<dbReference type="InParanoid" id="A0A0G4EIS6"/>
<dbReference type="InterPro" id="IPR000719">
    <property type="entry name" value="Prot_kinase_dom"/>
</dbReference>
<feature type="region of interest" description="Disordered" evidence="2">
    <location>
        <begin position="1"/>
        <end position="65"/>
    </location>
</feature>
<dbReference type="PANTHER" id="PTHR45647:SF139">
    <property type="entry name" value="OS02G0152300 PROTEIN"/>
    <property type="match status" value="1"/>
</dbReference>
<feature type="compositionally biased region" description="Low complexity" evidence="2">
    <location>
        <begin position="29"/>
        <end position="39"/>
    </location>
</feature>
<keyword evidence="1" id="KW-0833">Ubl conjugation pathway</keyword>
<name>A0A0G4EIS6_VITBC</name>
<feature type="compositionally biased region" description="Low complexity" evidence="2">
    <location>
        <begin position="715"/>
        <end position="731"/>
    </location>
</feature>
<dbReference type="PROSITE" id="PS00108">
    <property type="entry name" value="PROTEIN_KINASE_ST"/>
    <property type="match status" value="1"/>
</dbReference>
<dbReference type="GO" id="GO:0005524">
    <property type="term" value="F:ATP binding"/>
    <property type="evidence" value="ECO:0007669"/>
    <property type="project" value="InterPro"/>
</dbReference>
<dbReference type="Gene3D" id="3.30.200.20">
    <property type="entry name" value="Phosphorylase Kinase, domain 1"/>
    <property type="match status" value="1"/>
</dbReference>
<evidence type="ECO:0000256" key="2">
    <source>
        <dbReference type="SAM" id="MobiDB-lite"/>
    </source>
</evidence>
<feature type="region of interest" description="Disordered" evidence="2">
    <location>
        <begin position="705"/>
        <end position="731"/>
    </location>
</feature>
<feature type="domain" description="Protein kinase" evidence="3">
    <location>
        <begin position="91"/>
        <end position="356"/>
    </location>
</feature>
<dbReference type="SMART" id="SM00220">
    <property type="entry name" value="S_TKc"/>
    <property type="match status" value="1"/>
</dbReference>
<dbReference type="InterPro" id="IPR001245">
    <property type="entry name" value="Ser-Thr/Tyr_kinase_cat_dom"/>
</dbReference>
<evidence type="ECO:0000313" key="4">
    <source>
        <dbReference type="EMBL" id="CEL95807.1"/>
    </source>
</evidence>
<feature type="compositionally biased region" description="Low complexity" evidence="2">
    <location>
        <begin position="10"/>
        <end position="22"/>
    </location>
</feature>
<dbReference type="Proteomes" id="UP000041254">
    <property type="component" value="Unassembled WGS sequence"/>
</dbReference>
<gene>
    <name evidence="4" type="ORF">Vbra_3812</name>
</gene>
<dbReference type="STRING" id="1169540.A0A0G4EIS6"/>
<dbReference type="AlphaFoldDB" id="A0A0G4EIS6"/>
<dbReference type="VEuPathDB" id="CryptoDB:Vbra_3812"/>
<feature type="region of interest" description="Disordered" evidence="2">
    <location>
        <begin position="614"/>
        <end position="670"/>
    </location>
</feature>
<accession>A0A0G4EIS6</accession>
<evidence type="ECO:0000256" key="1">
    <source>
        <dbReference type="ARBA" id="ARBA00022786"/>
    </source>
</evidence>
<proteinExistence type="predicted"/>
<feature type="compositionally biased region" description="Polar residues" evidence="2">
    <location>
        <begin position="379"/>
        <end position="388"/>
    </location>
</feature>
<dbReference type="SUPFAM" id="SSF56112">
    <property type="entry name" value="Protein kinase-like (PK-like)"/>
    <property type="match status" value="1"/>
</dbReference>
<dbReference type="GO" id="GO:0004672">
    <property type="term" value="F:protein kinase activity"/>
    <property type="evidence" value="ECO:0007669"/>
    <property type="project" value="InterPro"/>
</dbReference>
<feature type="region of interest" description="Disordered" evidence="2">
    <location>
        <begin position="366"/>
        <end position="432"/>
    </location>
</feature>
<feature type="compositionally biased region" description="Gly residues" evidence="2">
    <location>
        <begin position="48"/>
        <end position="59"/>
    </location>
</feature>
<dbReference type="InterPro" id="IPR008271">
    <property type="entry name" value="Ser/Thr_kinase_AS"/>
</dbReference>
<organism evidence="4 5">
    <name type="scientific">Vitrella brassicaformis (strain CCMP3155)</name>
    <dbReference type="NCBI Taxonomy" id="1169540"/>
    <lineage>
        <taxon>Eukaryota</taxon>
        <taxon>Sar</taxon>
        <taxon>Alveolata</taxon>
        <taxon>Colpodellida</taxon>
        <taxon>Vitrellaceae</taxon>
        <taxon>Vitrella</taxon>
    </lineage>
</organism>